<dbReference type="AlphaFoldDB" id="A0A2N3HQG7"/>
<keyword evidence="2" id="KW-1185">Reference proteome</keyword>
<name>A0A2N3HQG7_9BACT</name>
<dbReference type="RefSeq" id="WP_101263538.1">
    <property type="nucleotide sequence ID" value="NZ_MVDD01000030.1"/>
</dbReference>
<comment type="caution">
    <text evidence="1">The sequence shown here is derived from an EMBL/GenBank/DDBJ whole genome shotgun (WGS) entry which is preliminary data.</text>
</comment>
<evidence type="ECO:0000313" key="1">
    <source>
        <dbReference type="EMBL" id="PKQ60291.1"/>
    </source>
</evidence>
<dbReference type="EMBL" id="MVDD01000030">
    <property type="protein sequence ID" value="PKQ60291.1"/>
    <property type="molecule type" value="Genomic_DNA"/>
</dbReference>
<organism evidence="1 2">
    <name type="scientific">Labilibaculum filiforme</name>
    <dbReference type="NCBI Taxonomy" id="1940526"/>
    <lineage>
        <taxon>Bacteria</taxon>
        <taxon>Pseudomonadati</taxon>
        <taxon>Bacteroidota</taxon>
        <taxon>Bacteroidia</taxon>
        <taxon>Marinilabiliales</taxon>
        <taxon>Marinifilaceae</taxon>
        <taxon>Labilibaculum</taxon>
    </lineage>
</organism>
<dbReference type="Proteomes" id="UP000233535">
    <property type="component" value="Unassembled WGS sequence"/>
</dbReference>
<protein>
    <submittedName>
        <fullName evidence="1">Uncharacterized protein</fullName>
    </submittedName>
</protein>
<accession>A0A2N3HQG7</accession>
<gene>
    <name evidence="1" type="ORF">BZG02_20035</name>
</gene>
<sequence length="148" mass="16863">MYKTDICSPPLSIETRLFNIPGGELEDIFFTFNFNIQKLNTKDEITFTLDLNPSLCKEEVQSSPPAEFSVETYKFEPSKQCLFEHNTPEGFYVKGIIKIISFNNPIGQFDENRKNFLFDISTGHNDNTPHDIKGLFALIDPSSSLTDL</sequence>
<evidence type="ECO:0000313" key="2">
    <source>
        <dbReference type="Proteomes" id="UP000233535"/>
    </source>
</evidence>
<proteinExistence type="predicted"/>
<reference evidence="1 2" key="1">
    <citation type="journal article" date="2017" name="Front. Microbiol.">
        <title>Labilibaculum manganireducens gen. nov., sp. nov. and Labilibaculum filiforme sp. nov., Novel Bacteroidetes Isolated from Subsurface Sediments of the Baltic Sea.</title>
        <authorList>
            <person name="Vandieken V."/>
            <person name="Marshall I.P."/>
            <person name="Niemann H."/>
            <person name="Engelen B."/>
            <person name="Cypionka H."/>
        </authorList>
    </citation>
    <scope>NUCLEOTIDE SEQUENCE [LARGE SCALE GENOMIC DNA]</scope>
    <source>
        <strain evidence="1 2">59.16B</strain>
    </source>
</reference>